<evidence type="ECO:0000256" key="4">
    <source>
        <dbReference type="ARBA" id="ARBA00022691"/>
    </source>
</evidence>
<protein>
    <submittedName>
        <fullName evidence="6">Unnamed protein product</fullName>
    </submittedName>
</protein>
<accession>A0A9W6SUD0</accession>
<dbReference type="SUPFAM" id="SSF53335">
    <property type="entry name" value="S-adenosyl-L-methionine-dependent methyltransferases"/>
    <property type="match status" value="1"/>
</dbReference>
<gene>
    <name evidence="6" type="ORF">Cboi02_000032500</name>
</gene>
<evidence type="ECO:0000256" key="1">
    <source>
        <dbReference type="ARBA" id="ARBA00006149"/>
    </source>
</evidence>
<dbReference type="NCBIfam" id="TIGR00537">
    <property type="entry name" value="hemK_rel_arch"/>
    <property type="match status" value="1"/>
</dbReference>
<dbReference type="Proteomes" id="UP001165120">
    <property type="component" value="Unassembled WGS sequence"/>
</dbReference>
<comment type="caution">
    <text evidence="6">The sequence shown here is derived from an EMBL/GenBank/DDBJ whole genome shotgun (WGS) entry which is preliminary data.</text>
</comment>
<dbReference type="PROSITE" id="PS00092">
    <property type="entry name" value="N6_MTASE"/>
    <property type="match status" value="1"/>
</dbReference>
<organism evidence="6 7">
    <name type="scientific">Candida boidinii</name>
    <name type="common">Yeast</name>
    <dbReference type="NCBI Taxonomy" id="5477"/>
    <lineage>
        <taxon>Eukaryota</taxon>
        <taxon>Fungi</taxon>
        <taxon>Dikarya</taxon>
        <taxon>Ascomycota</taxon>
        <taxon>Saccharomycotina</taxon>
        <taxon>Pichiomycetes</taxon>
        <taxon>Pichiales</taxon>
        <taxon>Pichiaceae</taxon>
        <taxon>Ogataea</taxon>
        <taxon>Ogataea/Candida clade</taxon>
    </lineage>
</organism>
<dbReference type="InterPro" id="IPR052190">
    <property type="entry name" value="Euk-Arch_PrmC-MTase"/>
</dbReference>
<dbReference type="GO" id="GO:0032259">
    <property type="term" value="P:methylation"/>
    <property type="evidence" value="ECO:0007669"/>
    <property type="project" value="UniProtKB-KW"/>
</dbReference>
<dbReference type="EMBL" id="BSXN01000058">
    <property type="protein sequence ID" value="GME66885.1"/>
    <property type="molecule type" value="Genomic_DNA"/>
</dbReference>
<dbReference type="AlphaFoldDB" id="A0A9W6SUD0"/>
<keyword evidence="2" id="KW-0489">Methyltransferase</keyword>
<proteinExistence type="inferred from homology"/>
<dbReference type="InterPro" id="IPR029063">
    <property type="entry name" value="SAM-dependent_MTases_sf"/>
</dbReference>
<keyword evidence="3" id="KW-0808">Transferase</keyword>
<dbReference type="CDD" id="cd02440">
    <property type="entry name" value="AdoMet_MTases"/>
    <property type="match status" value="1"/>
</dbReference>
<evidence type="ECO:0000256" key="2">
    <source>
        <dbReference type="ARBA" id="ARBA00022603"/>
    </source>
</evidence>
<evidence type="ECO:0000313" key="7">
    <source>
        <dbReference type="Proteomes" id="UP001165120"/>
    </source>
</evidence>
<feature type="domain" description="Methyltransferase small" evidence="5">
    <location>
        <begin position="48"/>
        <end position="125"/>
    </location>
</feature>
<dbReference type="Gene3D" id="3.40.50.150">
    <property type="entry name" value="Vaccinia Virus protein VP39"/>
    <property type="match status" value="1"/>
</dbReference>
<comment type="similarity">
    <text evidence="1">Belongs to the eukaryotic/archaeal PrmC-related family.</text>
</comment>
<keyword evidence="7" id="KW-1185">Reference proteome</keyword>
<dbReference type="GO" id="GO:0008757">
    <property type="term" value="F:S-adenosylmethionine-dependent methyltransferase activity"/>
    <property type="evidence" value="ECO:0007669"/>
    <property type="project" value="TreeGrafter"/>
</dbReference>
<dbReference type="Pfam" id="PF05175">
    <property type="entry name" value="MTS"/>
    <property type="match status" value="1"/>
</dbReference>
<evidence type="ECO:0000259" key="5">
    <source>
        <dbReference type="Pfam" id="PF05175"/>
    </source>
</evidence>
<name>A0A9W6SUD0_CANBO</name>
<keyword evidence="4" id="KW-0949">S-adenosyl-L-methionine</keyword>
<dbReference type="PANTHER" id="PTHR45875">
    <property type="entry name" value="METHYLTRANSFERASE N6AMT1"/>
    <property type="match status" value="1"/>
</dbReference>
<evidence type="ECO:0000256" key="3">
    <source>
        <dbReference type="ARBA" id="ARBA00022679"/>
    </source>
</evidence>
<dbReference type="InterPro" id="IPR004557">
    <property type="entry name" value="PrmC-related"/>
</dbReference>
<dbReference type="InterPro" id="IPR002052">
    <property type="entry name" value="DNA_methylase_N6_adenine_CS"/>
</dbReference>
<dbReference type="GO" id="GO:0003676">
    <property type="term" value="F:nucleic acid binding"/>
    <property type="evidence" value="ECO:0007669"/>
    <property type="project" value="InterPro"/>
</dbReference>
<dbReference type="PANTHER" id="PTHR45875:SF1">
    <property type="entry name" value="METHYLTRANSFERASE N6AMT1"/>
    <property type="match status" value="1"/>
</dbReference>
<dbReference type="InterPro" id="IPR007848">
    <property type="entry name" value="Small_mtfrase_dom"/>
</dbReference>
<reference evidence="6" key="1">
    <citation type="submission" date="2023-04" db="EMBL/GenBank/DDBJ databases">
        <title>Candida boidinii NBRC 10035.</title>
        <authorList>
            <person name="Ichikawa N."/>
            <person name="Sato H."/>
            <person name="Tonouchi N."/>
        </authorList>
    </citation>
    <scope>NUCLEOTIDE SEQUENCE</scope>
    <source>
        <strain evidence="6">NBRC 10035</strain>
    </source>
</reference>
<dbReference type="GO" id="GO:0035657">
    <property type="term" value="C:eRF1 methyltransferase complex"/>
    <property type="evidence" value="ECO:0007669"/>
    <property type="project" value="TreeGrafter"/>
</dbReference>
<sequence>MFETPVVIGADYERVYEPAEDSFLILDLFEEIKDYLNEKKFAHKLPLVVEVGTGSGIVTTFINKNILPNALFIATDLNPFSCETFLRTNKHNATSFNADTVRSDLTTAIKSNDIDILIFNPPYVPAESVPSMPKNEIEEDLWVDIALMGGPTGMDVTNRLLDSLDSIMAPKGEAYILFCARNKPTEVIEQFLKVHNKSSEKWNCELVIHRKAGWEVLSVYRFLKL</sequence>
<evidence type="ECO:0000313" key="6">
    <source>
        <dbReference type="EMBL" id="GME66885.1"/>
    </source>
</evidence>
<dbReference type="GO" id="GO:0008276">
    <property type="term" value="F:protein methyltransferase activity"/>
    <property type="evidence" value="ECO:0007669"/>
    <property type="project" value="TreeGrafter"/>
</dbReference>